<evidence type="ECO:0000256" key="1">
    <source>
        <dbReference type="SAM" id="MobiDB-lite"/>
    </source>
</evidence>
<dbReference type="KEGG" id="sgrg:L0C25_04375"/>
<keyword evidence="4" id="KW-1185">Reference proteome</keyword>
<dbReference type="AlphaFoldDB" id="A0AA46TJC5"/>
<feature type="region of interest" description="Disordered" evidence="1">
    <location>
        <begin position="1"/>
        <end position="41"/>
    </location>
</feature>
<organism evidence="3 4">
    <name type="scientific">Solicola gregarius</name>
    <dbReference type="NCBI Taxonomy" id="2908642"/>
    <lineage>
        <taxon>Bacteria</taxon>
        <taxon>Bacillati</taxon>
        <taxon>Actinomycetota</taxon>
        <taxon>Actinomycetes</taxon>
        <taxon>Propionibacteriales</taxon>
        <taxon>Nocardioidaceae</taxon>
        <taxon>Solicola</taxon>
    </lineage>
</organism>
<protein>
    <recommendedName>
        <fullName evidence="2">SAF domain-containing protein</fullName>
    </recommendedName>
</protein>
<feature type="domain" description="SAF" evidence="2">
    <location>
        <begin position="70"/>
        <end position="134"/>
    </location>
</feature>
<name>A0AA46TJC5_9ACTN</name>
<dbReference type="RefSeq" id="WP_271635211.1">
    <property type="nucleotide sequence ID" value="NZ_CP094970.1"/>
</dbReference>
<evidence type="ECO:0000313" key="4">
    <source>
        <dbReference type="Proteomes" id="UP001164390"/>
    </source>
</evidence>
<dbReference type="Proteomes" id="UP001164390">
    <property type="component" value="Chromosome"/>
</dbReference>
<dbReference type="SMART" id="SM00858">
    <property type="entry name" value="SAF"/>
    <property type="match status" value="1"/>
</dbReference>
<sequence length="239" mass="24019">MASTSTERQAPWSRTSSNGTTGSAESRVRLPEGPSGGSWDSRRWGKAAAAVLLIALCAGGGAVLFQRSSDEVAVIAIADGGVAKGEVIERGDLVQTDVSGVDGAIPVGDLAEVEGMTAAADLLPGQIVTDAALTSEPVPGDGERTVGLVLSDAQMPDEVAPGDNVIVLAVPRSDTGTASGKALDDPVKLAPSARVYRVDAATTDGGTAQRVTVVVPEAAAARMAAYAATDQVAIVEAAR</sequence>
<proteinExistence type="predicted"/>
<feature type="compositionally biased region" description="Polar residues" evidence="1">
    <location>
        <begin position="1"/>
        <end position="24"/>
    </location>
</feature>
<evidence type="ECO:0000259" key="2">
    <source>
        <dbReference type="SMART" id="SM00858"/>
    </source>
</evidence>
<gene>
    <name evidence="3" type="ORF">L0C25_04375</name>
</gene>
<dbReference type="InterPro" id="IPR013974">
    <property type="entry name" value="SAF"/>
</dbReference>
<evidence type="ECO:0000313" key="3">
    <source>
        <dbReference type="EMBL" id="UYM06321.1"/>
    </source>
</evidence>
<accession>A0AA46TJC5</accession>
<reference evidence="3" key="1">
    <citation type="submission" date="2022-01" db="EMBL/GenBank/DDBJ databases">
        <title>Nocardioidaceae gen. sp. A5X3R13.</title>
        <authorList>
            <person name="Lopez Marin M.A."/>
            <person name="Uhlik O."/>
        </authorList>
    </citation>
    <scope>NUCLEOTIDE SEQUENCE</scope>
    <source>
        <strain evidence="3">A5X3R13</strain>
    </source>
</reference>
<dbReference type="EMBL" id="CP094970">
    <property type="protein sequence ID" value="UYM06321.1"/>
    <property type="molecule type" value="Genomic_DNA"/>
</dbReference>